<feature type="signal peptide" evidence="2">
    <location>
        <begin position="1"/>
        <end position="20"/>
    </location>
</feature>
<dbReference type="InterPro" id="IPR058248">
    <property type="entry name" value="Lxx211020-like"/>
</dbReference>
<protein>
    <submittedName>
        <fullName evidence="3">Copper chaperone PCu(A)C</fullName>
    </submittedName>
</protein>
<feature type="region of interest" description="Disordered" evidence="1">
    <location>
        <begin position="145"/>
        <end position="166"/>
    </location>
</feature>
<evidence type="ECO:0000256" key="1">
    <source>
        <dbReference type="SAM" id="MobiDB-lite"/>
    </source>
</evidence>
<dbReference type="InterPro" id="IPR036182">
    <property type="entry name" value="PCuAC_sf"/>
</dbReference>
<evidence type="ECO:0000313" key="4">
    <source>
        <dbReference type="Proteomes" id="UP000253977"/>
    </source>
</evidence>
<dbReference type="Proteomes" id="UP000253977">
    <property type="component" value="Unassembled WGS sequence"/>
</dbReference>
<dbReference type="Pfam" id="PF04314">
    <property type="entry name" value="PCuAC"/>
    <property type="match status" value="1"/>
</dbReference>
<dbReference type="InterPro" id="IPR007410">
    <property type="entry name" value="LpqE-like"/>
</dbReference>
<dbReference type="SUPFAM" id="SSF110087">
    <property type="entry name" value="DR1885-like metal-binding protein"/>
    <property type="match status" value="1"/>
</dbReference>
<proteinExistence type="predicted"/>
<evidence type="ECO:0000313" key="3">
    <source>
        <dbReference type="EMBL" id="RDD64549.1"/>
    </source>
</evidence>
<dbReference type="RefSeq" id="WP_114512660.1">
    <property type="nucleotide sequence ID" value="NZ_QPMK01000021.1"/>
</dbReference>
<name>A0A369TGR9_9RHOB</name>
<reference evidence="3 4" key="1">
    <citation type="submission" date="2018-07" db="EMBL/GenBank/DDBJ databases">
        <title>Thalassococcus profundi sp. nov., a marine bacterium isolated from deep seawater of Okinawa Trough.</title>
        <authorList>
            <person name="Yu M."/>
        </authorList>
    </citation>
    <scope>NUCLEOTIDE SEQUENCE [LARGE SCALE GENOMIC DNA]</scope>
    <source>
        <strain evidence="3 4">WRAS1</strain>
    </source>
</reference>
<gene>
    <name evidence="3" type="ORF">DU478_19980</name>
</gene>
<evidence type="ECO:0000256" key="2">
    <source>
        <dbReference type="SAM" id="SignalP"/>
    </source>
</evidence>
<feature type="chain" id="PRO_5016760512" evidence="2">
    <location>
        <begin position="21"/>
        <end position="166"/>
    </location>
</feature>
<accession>A0A369TGR9</accession>
<dbReference type="OrthoDB" id="9796962at2"/>
<sequence length="166" mass="17420">MFQRTAAGALALCLALPAAAEIKVQDAYARAAMPTAPTGAAFMVLENTGAQDDRLIGVASDAADRVELHTHIEAENGVMQMRKVEDGFVIPAGGSHTLARGGDHVMLMGLTRPLEQGETVMLTLTFEGAGEQVVEVPVDLERAADHGSMDHGTMDQSGHDGMTHGN</sequence>
<dbReference type="EMBL" id="QPMK01000021">
    <property type="protein sequence ID" value="RDD64549.1"/>
    <property type="molecule type" value="Genomic_DNA"/>
</dbReference>
<dbReference type="Gene3D" id="2.60.40.1890">
    <property type="entry name" value="PCu(A)C copper chaperone"/>
    <property type="match status" value="1"/>
</dbReference>
<keyword evidence="2" id="KW-0732">Signal</keyword>
<dbReference type="PANTHER" id="PTHR36302:SF1">
    <property type="entry name" value="COPPER CHAPERONE PCU(A)C"/>
    <property type="match status" value="1"/>
</dbReference>
<organism evidence="3 4">
    <name type="scientific">Thalassococcus profundi</name>
    <dbReference type="NCBI Taxonomy" id="2282382"/>
    <lineage>
        <taxon>Bacteria</taxon>
        <taxon>Pseudomonadati</taxon>
        <taxon>Pseudomonadota</taxon>
        <taxon>Alphaproteobacteria</taxon>
        <taxon>Rhodobacterales</taxon>
        <taxon>Roseobacteraceae</taxon>
        <taxon>Thalassococcus</taxon>
    </lineage>
</organism>
<dbReference type="AlphaFoldDB" id="A0A369TGR9"/>
<comment type="caution">
    <text evidence="3">The sequence shown here is derived from an EMBL/GenBank/DDBJ whole genome shotgun (WGS) entry which is preliminary data.</text>
</comment>
<dbReference type="PANTHER" id="PTHR36302">
    <property type="entry name" value="BLR7088 PROTEIN"/>
    <property type="match status" value="1"/>
</dbReference>
<keyword evidence="4" id="KW-1185">Reference proteome</keyword>